<accession>A0A923H751</accession>
<keyword evidence="4" id="KW-0802">TPR repeat</keyword>
<name>A0A923H751_9FLAO</name>
<keyword evidence="7" id="KW-0472">Membrane</keyword>
<comment type="subcellular location">
    <subcellularLocation>
        <location evidence="1">Cytoplasm</location>
    </subcellularLocation>
</comment>
<evidence type="ECO:0000259" key="9">
    <source>
        <dbReference type="SMART" id="SM00387"/>
    </source>
</evidence>
<evidence type="ECO:0000256" key="1">
    <source>
        <dbReference type="ARBA" id="ARBA00004496"/>
    </source>
</evidence>
<dbReference type="InterPro" id="IPR011990">
    <property type="entry name" value="TPR-like_helical_dom_sf"/>
</dbReference>
<dbReference type="InterPro" id="IPR036890">
    <property type="entry name" value="HATPase_C_sf"/>
</dbReference>
<evidence type="ECO:0000256" key="2">
    <source>
        <dbReference type="ARBA" id="ARBA00022490"/>
    </source>
</evidence>
<keyword evidence="11" id="KW-1185">Reference proteome</keyword>
<evidence type="ECO:0000256" key="3">
    <source>
        <dbReference type="ARBA" id="ARBA00022737"/>
    </source>
</evidence>
<keyword evidence="8" id="KW-0732">Signal</keyword>
<dbReference type="InterPro" id="IPR019734">
    <property type="entry name" value="TPR_rpt"/>
</dbReference>
<dbReference type="AlphaFoldDB" id="A0A923H751"/>
<dbReference type="EMBL" id="JACNMF010000001">
    <property type="protein sequence ID" value="MBC3756970.1"/>
    <property type="molecule type" value="Genomic_DNA"/>
</dbReference>
<dbReference type="InterPro" id="IPR051476">
    <property type="entry name" value="Bac_ResReg_Asp_Phosphatase"/>
</dbReference>
<sequence length="674" mass="77734">MKITFLFLLSFFNSLLIFCQSFSEENDKRIVEALIKQGDSLKKTDTKKAHEVFRKGLSIALDHNFNEEVAILYKKIGTQYYLNQDFVKADRYYNKGLNFDSISKVAADLNYNASLVKEKLHQGDSAMVYLEKSLRLYEKLELNNSGYKAFLRAGYVYKDLQLYTKALKYSIKAYEGFKKDGDNSKLADACTTIGNIQNQMGHHYQALNYHFQALELEKNLDHGFGKGICYTNIASVYDDLKMHDSAIANYQKALVHFDKKSGPYAKLLSNMAITYCDLGNKKSSVELFNESIKINQNLRDTISLLYNYNGITHLFLKHNSLKQARRYLDMANHLLPVIKDKRAILSAYENEAEYHKKVKDYRTALAFQLKYSDLYKEVYNTRQAELVQTMRANFEYEQREDKIQALNLKNKNAQLLLSEKNESIQYKNLTLIILGIIILLVVIIYQFFLQRQKTAVQTVRIEKLEAIYDGQEIIKKRIARDLHDIITTNFDGLRLRVLALKRSSNLKQSVDGITDDLKKMNLQIRMVSHRLYPLEMYMGNQKFTDIIKSRLSEFQLYGNVFVELEDELPDLLNGLSIGVQNNLYGILLEVLNNVEKHAHATTLNIKNSLDDENNMNIVFEDNGIGITNKHKEGIGLMNIKQRVEILEGTCNIGKTKTGTKVHINFPVKITDENL</sequence>
<dbReference type="SMART" id="SM00028">
    <property type="entry name" value="TPR"/>
    <property type="match status" value="6"/>
</dbReference>
<evidence type="ECO:0000313" key="11">
    <source>
        <dbReference type="Proteomes" id="UP000656244"/>
    </source>
</evidence>
<keyword evidence="7" id="KW-0812">Transmembrane</keyword>
<feature type="transmembrane region" description="Helical" evidence="7">
    <location>
        <begin position="429"/>
        <end position="448"/>
    </location>
</feature>
<reference evidence="10" key="1">
    <citation type="submission" date="2020-08" db="EMBL/GenBank/DDBJ databases">
        <title>Hyunsoonleella sp. strain SJ7 genome sequencing and assembly.</title>
        <authorList>
            <person name="Kim I."/>
        </authorList>
    </citation>
    <scope>NUCLEOTIDE SEQUENCE</scope>
    <source>
        <strain evidence="10">SJ7</strain>
    </source>
</reference>
<comment type="similarity">
    <text evidence="5">Belongs to the Rap family.</text>
</comment>
<proteinExistence type="inferred from homology"/>
<evidence type="ECO:0000256" key="4">
    <source>
        <dbReference type="ARBA" id="ARBA00022803"/>
    </source>
</evidence>
<feature type="signal peptide" evidence="8">
    <location>
        <begin position="1"/>
        <end position="23"/>
    </location>
</feature>
<dbReference type="Gene3D" id="1.25.40.10">
    <property type="entry name" value="Tetratricopeptide repeat domain"/>
    <property type="match status" value="2"/>
</dbReference>
<comment type="caution">
    <text evidence="10">The sequence shown here is derived from an EMBL/GenBank/DDBJ whole genome shotgun (WGS) entry which is preliminary data.</text>
</comment>
<dbReference type="Pfam" id="PF02518">
    <property type="entry name" value="HATPase_c"/>
    <property type="match status" value="1"/>
</dbReference>
<keyword evidence="3" id="KW-0677">Repeat</keyword>
<keyword evidence="6" id="KW-0175">Coiled coil</keyword>
<evidence type="ECO:0000256" key="8">
    <source>
        <dbReference type="SAM" id="SignalP"/>
    </source>
</evidence>
<gene>
    <name evidence="10" type="ORF">H7U19_01045</name>
</gene>
<dbReference type="CDD" id="cd16917">
    <property type="entry name" value="HATPase_UhpB-NarQ-NarX-like"/>
    <property type="match status" value="1"/>
</dbReference>
<evidence type="ECO:0000256" key="5">
    <source>
        <dbReference type="ARBA" id="ARBA00038253"/>
    </source>
</evidence>
<dbReference type="InterPro" id="IPR003594">
    <property type="entry name" value="HATPase_dom"/>
</dbReference>
<evidence type="ECO:0000313" key="10">
    <source>
        <dbReference type="EMBL" id="MBC3756970.1"/>
    </source>
</evidence>
<feature type="coiled-coil region" evidence="6">
    <location>
        <begin position="396"/>
        <end position="423"/>
    </location>
</feature>
<evidence type="ECO:0000256" key="6">
    <source>
        <dbReference type="SAM" id="Coils"/>
    </source>
</evidence>
<feature type="domain" description="Histidine kinase/HSP90-like ATPase" evidence="9">
    <location>
        <begin position="578"/>
        <end position="669"/>
    </location>
</feature>
<feature type="chain" id="PRO_5037197360" description="Histidine kinase/HSP90-like ATPase domain-containing protein" evidence="8">
    <location>
        <begin position="24"/>
        <end position="674"/>
    </location>
</feature>
<protein>
    <recommendedName>
        <fullName evidence="9">Histidine kinase/HSP90-like ATPase domain-containing protein</fullName>
    </recommendedName>
</protein>
<dbReference type="SMART" id="SM00387">
    <property type="entry name" value="HATPase_c"/>
    <property type="match status" value="1"/>
</dbReference>
<dbReference type="Gene3D" id="3.30.565.10">
    <property type="entry name" value="Histidine kinase-like ATPase, C-terminal domain"/>
    <property type="match status" value="1"/>
</dbReference>
<dbReference type="SUPFAM" id="SSF55874">
    <property type="entry name" value="ATPase domain of HSP90 chaperone/DNA topoisomerase II/histidine kinase"/>
    <property type="match status" value="1"/>
</dbReference>
<dbReference type="PANTHER" id="PTHR46630:SF1">
    <property type="entry name" value="TETRATRICOPEPTIDE REPEAT PROTEIN 29"/>
    <property type="match status" value="1"/>
</dbReference>
<keyword evidence="2" id="KW-0963">Cytoplasm</keyword>
<evidence type="ECO:0000256" key="7">
    <source>
        <dbReference type="SAM" id="Phobius"/>
    </source>
</evidence>
<dbReference type="SUPFAM" id="SSF48452">
    <property type="entry name" value="TPR-like"/>
    <property type="match status" value="2"/>
</dbReference>
<dbReference type="Proteomes" id="UP000656244">
    <property type="component" value="Unassembled WGS sequence"/>
</dbReference>
<dbReference type="RefSeq" id="WP_186557982.1">
    <property type="nucleotide sequence ID" value="NZ_JACNMF010000001.1"/>
</dbReference>
<dbReference type="Pfam" id="PF13181">
    <property type="entry name" value="TPR_8"/>
    <property type="match status" value="1"/>
</dbReference>
<dbReference type="PANTHER" id="PTHR46630">
    <property type="entry name" value="TETRATRICOPEPTIDE REPEAT PROTEIN 29"/>
    <property type="match status" value="1"/>
</dbReference>
<keyword evidence="7" id="KW-1133">Transmembrane helix</keyword>
<organism evidence="10 11">
    <name type="scientific">Hyunsoonleella aquatilis</name>
    <dbReference type="NCBI Taxonomy" id="2762758"/>
    <lineage>
        <taxon>Bacteria</taxon>
        <taxon>Pseudomonadati</taxon>
        <taxon>Bacteroidota</taxon>
        <taxon>Flavobacteriia</taxon>
        <taxon>Flavobacteriales</taxon>
        <taxon>Flavobacteriaceae</taxon>
    </lineage>
</organism>
<dbReference type="GO" id="GO:0005737">
    <property type="term" value="C:cytoplasm"/>
    <property type="evidence" value="ECO:0007669"/>
    <property type="project" value="UniProtKB-SubCell"/>
</dbReference>